<comment type="caution">
    <text evidence="7">The sequence shown here is derived from an EMBL/GenBank/DDBJ whole genome shotgun (WGS) entry which is preliminary data.</text>
</comment>
<dbReference type="EMBL" id="JBHSMZ010000026">
    <property type="protein sequence ID" value="MFC5552006.1"/>
    <property type="molecule type" value="Genomic_DNA"/>
</dbReference>
<feature type="transmembrane region" description="Helical" evidence="5">
    <location>
        <begin position="88"/>
        <end position="107"/>
    </location>
</feature>
<feature type="chain" id="PRO_5046006914" evidence="6">
    <location>
        <begin position="23"/>
        <end position="130"/>
    </location>
</feature>
<dbReference type="RefSeq" id="WP_379777015.1">
    <property type="nucleotide sequence ID" value="NZ_JBHSMZ010000026.1"/>
</dbReference>
<dbReference type="SUPFAM" id="SSF161084">
    <property type="entry name" value="MAPEG domain-like"/>
    <property type="match status" value="1"/>
</dbReference>
<dbReference type="Pfam" id="PF01124">
    <property type="entry name" value="MAPEG"/>
    <property type="match status" value="1"/>
</dbReference>
<protein>
    <submittedName>
        <fullName evidence="7">MAPEG family protein</fullName>
    </submittedName>
</protein>
<evidence type="ECO:0000256" key="5">
    <source>
        <dbReference type="SAM" id="Phobius"/>
    </source>
</evidence>
<dbReference type="InterPro" id="IPR023352">
    <property type="entry name" value="MAPEG-like_dom_sf"/>
</dbReference>
<evidence type="ECO:0000256" key="4">
    <source>
        <dbReference type="ARBA" id="ARBA00023136"/>
    </source>
</evidence>
<accession>A0ABW0S6F0</accession>
<proteinExistence type="predicted"/>
<name>A0ABW0S6F0_9BURK</name>
<evidence type="ECO:0000256" key="3">
    <source>
        <dbReference type="ARBA" id="ARBA00022989"/>
    </source>
</evidence>
<sequence>MTIANWCILIACALPVATVGLAKLHSASLAGGQGRYSNRQPREWAASLTGWQLRANAAQSNGFEALPLFIGAVLMAQQANADQGRIDMLAMAFIAIRLAYIACYLANLATLRTVVWGSGVVVCLAIAFTR</sequence>
<keyword evidence="4 5" id="KW-0472">Membrane</keyword>
<keyword evidence="2 5" id="KW-0812">Transmembrane</keyword>
<organism evidence="7 8">
    <name type="scientific">Massilia aerilata</name>
    <dbReference type="NCBI Taxonomy" id="453817"/>
    <lineage>
        <taxon>Bacteria</taxon>
        <taxon>Pseudomonadati</taxon>
        <taxon>Pseudomonadota</taxon>
        <taxon>Betaproteobacteria</taxon>
        <taxon>Burkholderiales</taxon>
        <taxon>Oxalobacteraceae</taxon>
        <taxon>Telluria group</taxon>
        <taxon>Massilia</taxon>
    </lineage>
</organism>
<evidence type="ECO:0000313" key="7">
    <source>
        <dbReference type="EMBL" id="MFC5552006.1"/>
    </source>
</evidence>
<evidence type="ECO:0000256" key="2">
    <source>
        <dbReference type="ARBA" id="ARBA00022692"/>
    </source>
</evidence>
<dbReference type="PANTHER" id="PTHR35371">
    <property type="entry name" value="INNER MEMBRANE PROTEIN"/>
    <property type="match status" value="1"/>
</dbReference>
<comment type="subcellular location">
    <subcellularLocation>
        <location evidence="1">Membrane</location>
    </subcellularLocation>
</comment>
<dbReference type="PANTHER" id="PTHR35371:SF1">
    <property type="entry name" value="BLR7753 PROTEIN"/>
    <property type="match status" value="1"/>
</dbReference>
<reference evidence="8" key="1">
    <citation type="journal article" date="2019" name="Int. J. Syst. Evol. Microbiol.">
        <title>The Global Catalogue of Microorganisms (GCM) 10K type strain sequencing project: providing services to taxonomists for standard genome sequencing and annotation.</title>
        <authorList>
            <consortium name="The Broad Institute Genomics Platform"/>
            <consortium name="The Broad Institute Genome Sequencing Center for Infectious Disease"/>
            <person name="Wu L."/>
            <person name="Ma J."/>
        </authorList>
    </citation>
    <scope>NUCLEOTIDE SEQUENCE [LARGE SCALE GENOMIC DNA]</scope>
    <source>
        <strain evidence="8">CGMCC 4.5798</strain>
    </source>
</reference>
<feature type="signal peptide" evidence="6">
    <location>
        <begin position="1"/>
        <end position="22"/>
    </location>
</feature>
<keyword evidence="3 5" id="KW-1133">Transmembrane helix</keyword>
<dbReference type="InterPro" id="IPR001129">
    <property type="entry name" value="Membr-assoc_MAPEG"/>
</dbReference>
<dbReference type="Proteomes" id="UP001596086">
    <property type="component" value="Unassembled WGS sequence"/>
</dbReference>
<evidence type="ECO:0000313" key="8">
    <source>
        <dbReference type="Proteomes" id="UP001596086"/>
    </source>
</evidence>
<dbReference type="Gene3D" id="1.20.120.550">
    <property type="entry name" value="Membrane associated eicosanoid/glutathione metabolism-like domain"/>
    <property type="match status" value="1"/>
</dbReference>
<keyword evidence="8" id="KW-1185">Reference proteome</keyword>
<evidence type="ECO:0000256" key="1">
    <source>
        <dbReference type="ARBA" id="ARBA00004370"/>
    </source>
</evidence>
<gene>
    <name evidence="7" type="ORF">ACFPO9_26110</name>
</gene>
<evidence type="ECO:0000256" key="6">
    <source>
        <dbReference type="SAM" id="SignalP"/>
    </source>
</evidence>
<keyword evidence="6" id="KW-0732">Signal</keyword>